<proteinExistence type="predicted"/>
<dbReference type="Gene3D" id="3.40.250.10">
    <property type="entry name" value="Rhodanese-like domain"/>
    <property type="match status" value="1"/>
</dbReference>
<dbReference type="InterPro" id="IPR036873">
    <property type="entry name" value="Rhodanese-like_dom_sf"/>
</dbReference>
<dbReference type="STRING" id="307507.A0A2V0NKU8"/>
<dbReference type="PANTHER" id="PTHR45431">
    <property type="entry name" value="RHODANESE-LIKE DOMAIN-CONTAINING PROTEIN 15, CHLOROPLASTIC"/>
    <property type="match status" value="1"/>
</dbReference>
<dbReference type="CDD" id="cd00158">
    <property type="entry name" value="RHOD"/>
    <property type="match status" value="1"/>
</dbReference>
<accession>A0A2V0NKU8</accession>
<keyword evidence="3" id="KW-1185">Reference proteome</keyword>
<dbReference type="SMART" id="SM00450">
    <property type="entry name" value="RHOD"/>
    <property type="match status" value="1"/>
</dbReference>
<protein>
    <recommendedName>
        <fullName evidence="1">Rhodanese domain-containing protein</fullName>
    </recommendedName>
</protein>
<name>A0A2V0NKU8_9CHLO</name>
<dbReference type="PANTHER" id="PTHR45431:SF3">
    <property type="entry name" value="RHODANESE-LIKE DOMAIN-CONTAINING PROTEIN 15, CHLOROPLASTIC"/>
    <property type="match status" value="1"/>
</dbReference>
<dbReference type="OrthoDB" id="566238at2759"/>
<reference evidence="2 3" key="1">
    <citation type="journal article" date="2018" name="Sci. Rep.">
        <title>Raphidocelis subcapitata (=Pseudokirchneriella subcapitata) provides an insight into genome evolution and environmental adaptations in the Sphaeropleales.</title>
        <authorList>
            <person name="Suzuki S."/>
            <person name="Yamaguchi H."/>
            <person name="Nakajima N."/>
            <person name="Kawachi M."/>
        </authorList>
    </citation>
    <scope>NUCLEOTIDE SEQUENCE [LARGE SCALE GENOMIC DNA]</scope>
    <source>
        <strain evidence="2 3">NIES-35</strain>
    </source>
</reference>
<dbReference type="Pfam" id="PF00581">
    <property type="entry name" value="Rhodanese"/>
    <property type="match status" value="1"/>
</dbReference>
<dbReference type="SUPFAM" id="SSF52821">
    <property type="entry name" value="Rhodanese/Cell cycle control phosphatase"/>
    <property type="match status" value="1"/>
</dbReference>
<dbReference type="InterPro" id="IPR001763">
    <property type="entry name" value="Rhodanese-like_dom"/>
</dbReference>
<comment type="caution">
    <text evidence="2">The sequence shown here is derived from an EMBL/GenBank/DDBJ whole genome shotgun (WGS) entry which is preliminary data.</text>
</comment>
<feature type="domain" description="Rhodanese" evidence="1">
    <location>
        <begin position="29"/>
        <end position="128"/>
    </location>
</feature>
<sequence>MAASLPKTGLRPPPPRAVRLGGPQEAAALVDAWPYLDVRTPEEFKAGHVDGAINVPFMFSTPAGMAPNPTFLEDVKSKLQPGGPVIVGCKSGRRSAAASAVLADHYGDILDVDGGYDAWVSAGLPVVM</sequence>
<dbReference type="AlphaFoldDB" id="A0A2V0NKU8"/>
<dbReference type="InParanoid" id="A0A2V0NKU8"/>
<evidence type="ECO:0000259" key="1">
    <source>
        <dbReference type="PROSITE" id="PS50206"/>
    </source>
</evidence>
<dbReference type="PROSITE" id="PS50206">
    <property type="entry name" value="RHODANESE_3"/>
    <property type="match status" value="1"/>
</dbReference>
<organism evidence="2 3">
    <name type="scientific">Raphidocelis subcapitata</name>
    <dbReference type="NCBI Taxonomy" id="307507"/>
    <lineage>
        <taxon>Eukaryota</taxon>
        <taxon>Viridiplantae</taxon>
        <taxon>Chlorophyta</taxon>
        <taxon>core chlorophytes</taxon>
        <taxon>Chlorophyceae</taxon>
        <taxon>CS clade</taxon>
        <taxon>Sphaeropleales</taxon>
        <taxon>Selenastraceae</taxon>
        <taxon>Raphidocelis</taxon>
    </lineage>
</organism>
<evidence type="ECO:0000313" key="2">
    <source>
        <dbReference type="EMBL" id="GBF87968.1"/>
    </source>
</evidence>
<evidence type="ECO:0000313" key="3">
    <source>
        <dbReference type="Proteomes" id="UP000247498"/>
    </source>
</evidence>
<dbReference type="Proteomes" id="UP000247498">
    <property type="component" value="Unassembled WGS sequence"/>
</dbReference>
<dbReference type="InterPro" id="IPR052367">
    <property type="entry name" value="Thiosulfate_ST/Rhodanese-like"/>
</dbReference>
<dbReference type="FunCoup" id="A0A2V0NKU8">
    <property type="interactions" value="237"/>
</dbReference>
<gene>
    <name evidence="2" type="ORF">Rsub_00680</name>
</gene>
<dbReference type="EMBL" id="BDRX01000003">
    <property type="protein sequence ID" value="GBF87968.1"/>
    <property type="molecule type" value="Genomic_DNA"/>
</dbReference>